<accession>A0A8T0F435</accession>
<sequence>MVTNSDINYISDLFKTVVSFSNISLDSCDIRNIDCKGKNPPEAQCEKNDTVVDAPLRVKLESPRDLSSWLQRQDDGRRLSLQEPGRKAFPVPTSQGLLQGRRSFWSDYNLVRRRVR</sequence>
<reference evidence="1" key="1">
    <citation type="journal article" date="2020" name="bioRxiv">
        <title>Chromosome-level reference genome of the European wasp spider Argiope bruennichi: a resource for studies on range expansion and evolutionary adaptation.</title>
        <authorList>
            <person name="Sheffer M.M."/>
            <person name="Hoppe A."/>
            <person name="Krehenwinkel H."/>
            <person name="Uhl G."/>
            <person name="Kuss A.W."/>
            <person name="Jensen L."/>
            <person name="Jensen C."/>
            <person name="Gillespie R.G."/>
            <person name="Hoff K.J."/>
            <person name="Prost S."/>
        </authorList>
    </citation>
    <scope>NUCLEOTIDE SEQUENCE</scope>
</reference>
<evidence type="ECO:0000313" key="2">
    <source>
        <dbReference type="Proteomes" id="UP000807504"/>
    </source>
</evidence>
<name>A0A8T0F435_ARGBR</name>
<evidence type="ECO:0000313" key="1">
    <source>
        <dbReference type="EMBL" id="KAF8785611.1"/>
    </source>
</evidence>
<comment type="caution">
    <text evidence="1">The sequence shown here is derived from an EMBL/GenBank/DDBJ whole genome shotgun (WGS) entry which is preliminary data.</text>
</comment>
<gene>
    <name evidence="1" type="ORF">HNY73_011128</name>
</gene>
<proteinExistence type="predicted"/>
<organism evidence="1 2">
    <name type="scientific">Argiope bruennichi</name>
    <name type="common">Wasp spider</name>
    <name type="synonym">Aranea bruennichi</name>
    <dbReference type="NCBI Taxonomy" id="94029"/>
    <lineage>
        <taxon>Eukaryota</taxon>
        <taxon>Metazoa</taxon>
        <taxon>Ecdysozoa</taxon>
        <taxon>Arthropoda</taxon>
        <taxon>Chelicerata</taxon>
        <taxon>Arachnida</taxon>
        <taxon>Araneae</taxon>
        <taxon>Araneomorphae</taxon>
        <taxon>Entelegynae</taxon>
        <taxon>Araneoidea</taxon>
        <taxon>Araneidae</taxon>
        <taxon>Argiope</taxon>
    </lineage>
</organism>
<reference evidence="1" key="2">
    <citation type="submission" date="2020-06" db="EMBL/GenBank/DDBJ databases">
        <authorList>
            <person name="Sheffer M."/>
        </authorList>
    </citation>
    <scope>NUCLEOTIDE SEQUENCE</scope>
</reference>
<dbReference type="Proteomes" id="UP000807504">
    <property type="component" value="Unassembled WGS sequence"/>
</dbReference>
<keyword evidence="2" id="KW-1185">Reference proteome</keyword>
<dbReference type="AlphaFoldDB" id="A0A8T0F435"/>
<dbReference type="EMBL" id="JABXBU010000030">
    <property type="protein sequence ID" value="KAF8785611.1"/>
    <property type="molecule type" value="Genomic_DNA"/>
</dbReference>
<protein>
    <submittedName>
        <fullName evidence="1">Uncharacterized protein</fullName>
    </submittedName>
</protein>